<accession>A0A8J3AEP1</accession>
<keyword evidence="1" id="KW-0812">Transmembrane</keyword>
<dbReference type="Proteomes" id="UP000626244">
    <property type="component" value="Unassembled WGS sequence"/>
</dbReference>
<dbReference type="OrthoDB" id="2440826at2"/>
<dbReference type="AlphaFoldDB" id="A0A8J3AEP1"/>
<proteinExistence type="predicted"/>
<evidence type="ECO:0000313" key="3">
    <source>
        <dbReference type="Proteomes" id="UP000626244"/>
    </source>
</evidence>
<dbReference type="RefSeq" id="WP_087997945.1">
    <property type="nucleotide sequence ID" value="NZ_BMHB01000001.1"/>
</dbReference>
<dbReference type="EMBL" id="BMHB01000001">
    <property type="protein sequence ID" value="GGI12943.1"/>
    <property type="molecule type" value="Genomic_DNA"/>
</dbReference>
<feature type="transmembrane region" description="Helical" evidence="1">
    <location>
        <begin position="33"/>
        <end position="54"/>
    </location>
</feature>
<feature type="transmembrane region" description="Helical" evidence="1">
    <location>
        <begin position="6"/>
        <end position="21"/>
    </location>
</feature>
<feature type="transmembrane region" description="Helical" evidence="1">
    <location>
        <begin position="66"/>
        <end position="87"/>
    </location>
</feature>
<keyword evidence="1" id="KW-0472">Membrane</keyword>
<protein>
    <submittedName>
        <fullName evidence="2">Uncharacterized protein</fullName>
    </submittedName>
</protein>
<name>A0A8J3AEP1_9BACI</name>
<gene>
    <name evidence="2" type="ORF">GCM10007380_15440</name>
</gene>
<organism evidence="2 3">
    <name type="scientific">Gottfriedia solisilvae</name>
    <dbReference type="NCBI Taxonomy" id="1516104"/>
    <lineage>
        <taxon>Bacteria</taxon>
        <taxon>Bacillati</taxon>
        <taxon>Bacillota</taxon>
        <taxon>Bacilli</taxon>
        <taxon>Bacillales</taxon>
        <taxon>Bacillaceae</taxon>
        <taxon>Gottfriedia</taxon>
    </lineage>
</organism>
<keyword evidence="3" id="KW-1185">Reference proteome</keyword>
<evidence type="ECO:0000256" key="1">
    <source>
        <dbReference type="SAM" id="Phobius"/>
    </source>
</evidence>
<reference evidence="3" key="1">
    <citation type="journal article" date="2019" name="Int. J. Syst. Evol. Microbiol.">
        <title>The Global Catalogue of Microorganisms (GCM) 10K type strain sequencing project: providing services to taxonomists for standard genome sequencing and annotation.</title>
        <authorList>
            <consortium name="The Broad Institute Genomics Platform"/>
            <consortium name="The Broad Institute Genome Sequencing Center for Infectious Disease"/>
            <person name="Wu L."/>
            <person name="Ma J."/>
        </authorList>
    </citation>
    <scope>NUCLEOTIDE SEQUENCE [LARGE SCALE GENOMIC DNA]</scope>
    <source>
        <strain evidence="3">CGMCC 1.14993</strain>
    </source>
</reference>
<comment type="caution">
    <text evidence="2">The sequence shown here is derived from an EMBL/GenBank/DDBJ whole genome shotgun (WGS) entry which is preliminary data.</text>
</comment>
<sequence length="101" mass="11453">MKDIFMLVMFVVITIYILFKNRNLLKELTILQIIGLLISYIITAGLAFVCIYYGGNWLAGFFSSFILRIIIKIIVIYTVLAVCVNILNKVTTKVTKGISKN</sequence>
<keyword evidence="1" id="KW-1133">Transmembrane helix</keyword>
<evidence type="ECO:0000313" key="2">
    <source>
        <dbReference type="EMBL" id="GGI12943.1"/>
    </source>
</evidence>